<dbReference type="Proteomes" id="UP000215199">
    <property type="component" value="Unassembled WGS sequence"/>
</dbReference>
<gene>
    <name evidence="2" type="ORF">CF165_14055</name>
</gene>
<reference evidence="3" key="1">
    <citation type="submission" date="2017-07" db="EMBL/GenBank/DDBJ databases">
        <title>Comparative genome mining reveals phylogenetic distribution patterns of secondary metabolites in Amycolatopsis.</title>
        <authorList>
            <person name="Adamek M."/>
            <person name="Alanjary M."/>
            <person name="Sales-Ortells H."/>
            <person name="Goodfellow M."/>
            <person name="Bull A.T."/>
            <person name="Kalinowski J."/>
            <person name="Ziemert N."/>
        </authorList>
    </citation>
    <scope>NUCLEOTIDE SEQUENCE [LARGE SCALE GENOMIC DNA]</scope>
    <source>
        <strain evidence="3">H5</strain>
    </source>
</reference>
<keyword evidence="3" id="KW-1185">Reference proteome</keyword>
<name>A0A229TAZ1_9PSEU</name>
<dbReference type="SUPFAM" id="SSF52206">
    <property type="entry name" value="Hypothetical protein MTH538"/>
    <property type="match status" value="1"/>
</dbReference>
<accession>A0A229TAZ1</accession>
<evidence type="ECO:0000313" key="3">
    <source>
        <dbReference type="Proteomes" id="UP000215199"/>
    </source>
</evidence>
<dbReference type="OrthoDB" id="9809731at2"/>
<evidence type="ECO:0000259" key="1">
    <source>
        <dbReference type="Pfam" id="PF08937"/>
    </source>
</evidence>
<comment type="caution">
    <text evidence="2">The sequence shown here is derived from an EMBL/GenBank/DDBJ whole genome shotgun (WGS) entry which is preliminary data.</text>
</comment>
<evidence type="ECO:0000313" key="2">
    <source>
        <dbReference type="EMBL" id="OXM68283.1"/>
    </source>
</evidence>
<protein>
    <recommendedName>
        <fullName evidence="1">Thoeris protein ThsB TIR-like domain-containing protein</fullName>
    </recommendedName>
</protein>
<proteinExistence type="predicted"/>
<dbReference type="EMBL" id="NMUL01000011">
    <property type="protein sequence ID" value="OXM68283.1"/>
    <property type="molecule type" value="Genomic_DNA"/>
</dbReference>
<dbReference type="InterPro" id="IPR036490">
    <property type="entry name" value="ThsB_TIR-like_sf"/>
</dbReference>
<dbReference type="InterPro" id="IPR015032">
    <property type="entry name" value="ThsB__TIR-like_domain"/>
</dbReference>
<sequence length="124" mass="14106">MDQKTVFIAFAKEDEASRNLFNGQRLLVRSPYGYTDMSVKEPYKTEWKTKVRTRIRRSDGVIALISSSTPKADGQLWEIKCAVEEDKPLLGIWLGQYRVKPTEMGSARCTAWAWDTIGAFIDGL</sequence>
<organism evidence="2 3">
    <name type="scientific">Amycolatopsis vastitatis</name>
    <dbReference type="NCBI Taxonomy" id="1905142"/>
    <lineage>
        <taxon>Bacteria</taxon>
        <taxon>Bacillati</taxon>
        <taxon>Actinomycetota</taxon>
        <taxon>Actinomycetes</taxon>
        <taxon>Pseudonocardiales</taxon>
        <taxon>Pseudonocardiaceae</taxon>
        <taxon>Amycolatopsis</taxon>
    </lineage>
</organism>
<feature type="domain" description="Thoeris protein ThsB TIR-like" evidence="1">
    <location>
        <begin position="7"/>
        <end position="95"/>
    </location>
</feature>
<dbReference type="AlphaFoldDB" id="A0A229TAZ1"/>
<dbReference type="Pfam" id="PF08937">
    <property type="entry name" value="ThsB_TIR"/>
    <property type="match status" value="1"/>
</dbReference>